<dbReference type="GO" id="GO:0030414">
    <property type="term" value="F:peptidase inhibitor activity"/>
    <property type="evidence" value="ECO:0007669"/>
    <property type="project" value="InterPro"/>
</dbReference>
<dbReference type="OrthoDB" id="6370971at2759"/>
<feature type="chain" id="PRO_5001648311" description="WAP domain-containing protein" evidence="1">
    <location>
        <begin position="28"/>
        <end position="122"/>
    </location>
</feature>
<dbReference type="AlphaFoldDB" id="A0A067R2H3"/>
<evidence type="ECO:0000313" key="3">
    <source>
        <dbReference type="EMBL" id="KDR17121.1"/>
    </source>
</evidence>
<name>A0A067R2H3_ZOONE</name>
<dbReference type="InterPro" id="IPR008197">
    <property type="entry name" value="WAP_dom"/>
</dbReference>
<evidence type="ECO:0000313" key="4">
    <source>
        <dbReference type="Proteomes" id="UP000027135"/>
    </source>
</evidence>
<dbReference type="InParanoid" id="A0A067R2H3"/>
<dbReference type="Proteomes" id="UP000027135">
    <property type="component" value="Unassembled WGS sequence"/>
</dbReference>
<gene>
    <name evidence="3" type="ORF">L798_08378</name>
</gene>
<evidence type="ECO:0000259" key="2">
    <source>
        <dbReference type="PROSITE" id="PS51390"/>
    </source>
</evidence>
<sequence>MCYIDIMKTTLNFRIVLILLLTVSTNSQSTATSVSGTGPCRLWCQLPCLYPWQPMQYYCCDNYVKTGRCPLIRPICPVASGAAVPGSNNQSPPVCESDRQCAGTDKCCYDQCLLYYTCKPAE</sequence>
<keyword evidence="4" id="KW-1185">Reference proteome</keyword>
<feature type="signal peptide" evidence="1">
    <location>
        <begin position="1"/>
        <end position="27"/>
    </location>
</feature>
<organism evidence="3 4">
    <name type="scientific">Zootermopsis nevadensis</name>
    <name type="common">Dampwood termite</name>
    <dbReference type="NCBI Taxonomy" id="136037"/>
    <lineage>
        <taxon>Eukaryota</taxon>
        <taxon>Metazoa</taxon>
        <taxon>Ecdysozoa</taxon>
        <taxon>Arthropoda</taxon>
        <taxon>Hexapoda</taxon>
        <taxon>Insecta</taxon>
        <taxon>Pterygota</taxon>
        <taxon>Neoptera</taxon>
        <taxon>Polyneoptera</taxon>
        <taxon>Dictyoptera</taxon>
        <taxon>Blattodea</taxon>
        <taxon>Blattoidea</taxon>
        <taxon>Termitoidae</taxon>
        <taxon>Termopsidae</taxon>
        <taxon>Zootermopsis</taxon>
    </lineage>
</organism>
<dbReference type="EMBL" id="KK852751">
    <property type="protein sequence ID" value="KDR17121.1"/>
    <property type="molecule type" value="Genomic_DNA"/>
</dbReference>
<dbReference type="GO" id="GO:0005576">
    <property type="term" value="C:extracellular region"/>
    <property type="evidence" value="ECO:0007669"/>
    <property type="project" value="InterPro"/>
</dbReference>
<proteinExistence type="predicted"/>
<keyword evidence="1" id="KW-0732">Signal</keyword>
<reference evidence="3 4" key="1">
    <citation type="journal article" date="2014" name="Nat. Commun.">
        <title>Molecular traces of alternative social organization in a termite genome.</title>
        <authorList>
            <person name="Terrapon N."/>
            <person name="Li C."/>
            <person name="Robertson H.M."/>
            <person name="Ji L."/>
            <person name="Meng X."/>
            <person name="Booth W."/>
            <person name="Chen Z."/>
            <person name="Childers C.P."/>
            <person name="Glastad K.M."/>
            <person name="Gokhale K."/>
            <person name="Gowin J."/>
            <person name="Gronenberg W."/>
            <person name="Hermansen R.A."/>
            <person name="Hu H."/>
            <person name="Hunt B.G."/>
            <person name="Huylmans A.K."/>
            <person name="Khalil S.M."/>
            <person name="Mitchell R.D."/>
            <person name="Munoz-Torres M.C."/>
            <person name="Mustard J.A."/>
            <person name="Pan H."/>
            <person name="Reese J.T."/>
            <person name="Scharf M.E."/>
            <person name="Sun F."/>
            <person name="Vogel H."/>
            <person name="Xiao J."/>
            <person name="Yang W."/>
            <person name="Yang Z."/>
            <person name="Yang Z."/>
            <person name="Zhou J."/>
            <person name="Zhu J."/>
            <person name="Brent C.S."/>
            <person name="Elsik C.G."/>
            <person name="Goodisman M.A."/>
            <person name="Liberles D.A."/>
            <person name="Roe R.M."/>
            <person name="Vargo E.L."/>
            <person name="Vilcinskas A."/>
            <person name="Wang J."/>
            <person name="Bornberg-Bauer E."/>
            <person name="Korb J."/>
            <person name="Zhang G."/>
            <person name="Liebig J."/>
        </authorList>
    </citation>
    <scope>NUCLEOTIDE SEQUENCE [LARGE SCALE GENOMIC DNA]</scope>
    <source>
        <tissue evidence="3">Whole organism</tissue>
    </source>
</reference>
<feature type="domain" description="WAP" evidence="2">
    <location>
        <begin position="62"/>
        <end position="122"/>
    </location>
</feature>
<protein>
    <recommendedName>
        <fullName evidence="2">WAP domain-containing protein</fullName>
    </recommendedName>
</protein>
<dbReference type="PROSITE" id="PS51390">
    <property type="entry name" value="WAP"/>
    <property type="match status" value="1"/>
</dbReference>
<dbReference type="Pfam" id="PF00095">
    <property type="entry name" value="WAP"/>
    <property type="match status" value="1"/>
</dbReference>
<accession>A0A067R2H3</accession>
<evidence type="ECO:0000256" key="1">
    <source>
        <dbReference type="SAM" id="SignalP"/>
    </source>
</evidence>